<organism evidence="2 3">
    <name type="scientific">Variibacter gotjawalensis</name>
    <dbReference type="NCBI Taxonomy" id="1333996"/>
    <lineage>
        <taxon>Bacteria</taxon>
        <taxon>Pseudomonadati</taxon>
        <taxon>Pseudomonadota</taxon>
        <taxon>Alphaproteobacteria</taxon>
        <taxon>Hyphomicrobiales</taxon>
        <taxon>Nitrobacteraceae</taxon>
        <taxon>Variibacter</taxon>
    </lineage>
</organism>
<dbReference type="KEGG" id="vgo:GJW-30_1_01081"/>
<feature type="signal peptide" evidence="1">
    <location>
        <begin position="1"/>
        <end position="22"/>
    </location>
</feature>
<feature type="chain" id="PRO_5006615635" evidence="1">
    <location>
        <begin position="23"/>
        <end position="117"/>
    </location>
</feature>
<dbReference type="AlphaFoldDB" id="A0A0S3PRH3"/>
<sequence>MKSLVTAAAMLALMASPPVASADVAADAIMIVYGAKDGTQMPENEMYQASVLKRIFDRAYSLEASMRLKTPVAGVTEHTARISAVEKDKCQIAIETSVVAGATEVNRDTQATVLMAH</sequence>
<dbReference type="EMBL" id="AP014946">
    <property type="protein sequence ID" value="BAT58555.1"/>
    <property type="molecule type" value="Genomic_DNA"/>
</dbReference>
<evidence type="ECO:0000313" key="2">
    <source>
        <dbReference type="EMBL" id="BAT58555.1"/>
    </source>
</evidence>
<evidence type="ECO:0000313" key="3">
    <source>
        <dbReference type="Proteomes" id="UP000236884"/>
    </source>
</evidence>
<evidence type="ECO:0000256" key="1">
    <source>
        <dbReference type="SAM" id="SignalP"/>
    </source>
</evidence>
<protein>
    <submittedName>
        <fullName evidence="2">Uncharacterized protein</fullName>
    </submittedName>
</protein>
<keyword evidence="3" id="KW-1185">Reference proteome</keyword>
<keyword evidence="1" id="KW-0732">Signal</keyword>
<dbReference type="RefSeq" id="WP_096352654.1">
    <property type="nucleotide sequence ID" value="NZ_AP014946.1"/>
</dbReference>
<gene>
    <name evidence="2" type="ORF">GJW-30_1_01081</name>
</gene>
<dbReference type="Proteomes" id="UP000236884">
    <property type="component" value="Chromosome"/>
</dbReference>
<accession>A0A0S3PRH3</accession>
<reference evidence="2 3" key="1">
    <citation type="submission" date="2015-08" db="EMBL/GenBank/DDBJ databases">
        <title>Investigation of the bacterial diversity of lava forest soil.</title>
        <authorList>
            <person name="Lee J.S."/>
        </authorList>
    </citation>
    <scope>NUCLEOTIDE SEQUENCE [LARGE SCALE GENOMIC DNA]</scope>
    <source>
        <strain evidence="2 3">GJW-30</strain>
    </source>
</reference>
<name>A0A0S3PRH3_9BRAD</name>
<proteinExistence type="predicted"/>